<protein>
    <submittedName>
        <fullName evidence="1">Uncharacterized protein</fullName>
    </submittedName>
</protein>
<dbReference type="EMBL" id="GBXM01103745">
    <property type="protein sequence ID" value="JAH04832.1"/>
    <property type="molecule type" value="Transcribed_RNA"/>
</dbReference>
<dbReference type="AlphaFoldDB" id="A0A0E9PKN6"/>
<name>A0A0E9PKN6_ANGAN</name>
<evidence type="ECO:0000313" key="1">
    <source>
        <dbReference type="EMBL" id="JAH04832.1"/>
    </source>
</evidence>
<organism evidence="1">
    <name type="scientific">Anguilla anguilla</name>
    <name type="common">European freshwater eel</name>
    <name type="synonym">Muraena anguilla</name>
    <dbReference type="NCBI Taxonomy" id="7936"/>
    <lineage>
        <taxon>Eukaryota</taxon>
        <taxon>Metazoa</taxon>
        <taxon>Chordata</taxon>
        <taxon>Craniata</taxon>
        <taxon>Vertebrata</taxon>
        <taxon>Euteleostomi</taxon>
        <taxon>Actinopterygii</taxon>
        <taxon>Neopterygii</taxon>
        <taxon>Teleostei</taxon>
        <taxon>Anguilliformes</taxon>
        <taxon>Anguillidae</taxon>
        <taxon>Anguilla</taxon>
    </lineage>
</organism>
<reference evidence="1" key="1">
    <citation type="submission" date="2014-11" db="EMBL/GenBank/DDBJ databases">
        <authorList>
            <person name="Amaro Gonzalez C."/>
        </authorList>
    </citation>
    <scope>NUCLEOTIDE SEQUENCE</scope>
</reference>
<proteinExistence type="predicted"/>
<reference evidence="1" key="2">
    <citation type="journal article" date="2015" name="Fish Shellfish Immunol.">
        <title>Early steps in the European eel (Anguilla anguilla)-Vibrio vulnificus interaction in the gills: Role of the RtxA13 toxin.</title>
        <authorList>
            <person name="Callol A."/>
            <person name="Pajuelo D."/>
            <person name="Ebbesson L."/>
            <person name="Teles M."/>
            <person name="MacKenzie S."/>
            <person name="Amaro C."/>
        </authorList>
    </citation>
    <scope>NUCLEOTIDE SEQUENCE</scope>
</reference>
<sequence length="50" mass="5535">MIDPNLSAFILPRLNFPLTKPLKICCLPLLIKAPQPSSSPNSLKQIDFVT</sequence>
<accession>A0A0E9PKN6</accession>